<dbReference type="Proteomes" id="UP000681720">
    <property type="component" value="Unassembled WGS sequence"/>
</dbReference>
<dbReference type="CDD" id="cd00054">
    <property type="entry name" value="EGF_CA"/>
    <property type="match status" value="2"/>
</dbReference>
<dbReference type="PROSITE" id="PS01186">
    <property type="entry name" value="EGF_2"/>
    <property type="match status" value="1"/>
</dbReference>
<feature type="domain" description="EGF-like" evidence="6">
    <location>
        <begin position="72"/>
        <end position="107"/>
    </location>
</feature>
<protein>
    <recommendedName>
        <fullName evidence="6">EGF-like domain-containing protein</fullName>
    </recommendedName>
</protein>
<evidence type="ECO:0000259" key="6">
    <source>
        <dbReference type="PROSITE" id="PS50026"/>
    </source>
</evidence>
<dbReference type="InterPro" id="IPR000152">
    <property type="entry name" value="EGF-type_Asp/Asn_hydroxyl_site"/>
</dbReference>
<keyword evidence="2" id="KW-0732">Signal</keyword>
<dbReference type="PROSITE" id="PS50026">
    <property type="entry name" value="EGF_3"/>
    <property type="match status" value="3"/>
</dbReference>
<organism evidence="7 9">
    <name type="scientific">Rotaria magnacalcarata</name>
    <dbReference type="NCBI Taxonomy" id="392030"/>
    <lineage>
        <taxon>Eukaryota</taxon>
        <taxon>Metazoa</taxon>
        <taxon>Spiralia</taxon>
        <taxon>Gnathifera</taxon>
        <taxon>Rotifera</taxon>
        <taxon>Eurotatoria</taxon>
        <taxon>Bdelloidea</taxon>
        <taxon>Philodinida</taxon>
        <taxon>Philodinidae</taxon>
        <taxon>Rotaria</taxon>
    </lineage>
</organism>
<dbReference type="AlphaFoldDB" id="A0A8S3G7M7"/>
<dbReference type="Proteomes" id="UP000681967">
    <property type="component" value="Unassembled WGS sequence"/>
</dbReference>
<dbReference type="SUPFAM" id="SSF57196">
    <property type="entry name" value="EGF/Laminin"/>
    <property type="match status" value="3"/>
</dbReference>
<dbReference type="FunFam" id="2.10.25.10:FF:000031">
    <property type="entry name" value="neurogenic locus notch homolog protein 3"/>
    <property type="match status" value="1"/>
</dbReference>
<dbReference type="PANTHER" id="PTHR12916">
    <property type="entry name" value="CYTOCHROME C OXIDASE POLYPEPTIDE VIC-2"/>
    <property type="match status" value="1"/>
</dbReference>
<dbReference type="EMBL" id="CAJOBJ010364449">
    <property type="protein sequence ID" value="CAF5220168.1"/>
    <property type="molecule type" value="Genomic_DNA"/>
</dbReference>
<dbReference type="SMART" id="SM00179">
    <property type="entry name" value="EGF_CA"/>
    <property type="match status" value="3"/>
</dbReference>
<evidence type="ECO:0000313" key="9">
    <source>
        <dbReference type="Proteomes" id="UP000681967"/>
    </source>
</evidence>
<dbReference type="PROSITE" id="PS00010">
    <property type="entry name" value="ASX_HYDROXYL"/>
    <property type="match status" value="2"/>
</dbReference>
<comment type="caution">
    <text evidence="7">The sequence shown here is derived from an EMBL/GenBank/DDBJ whole genome shotgun (WGS) entry which is preliminary data.</text>
</comment>
<dbReference type="EMBL" id="CAJOBH010259512">
    <property type="protein sequence ID" value="CAF5153448.1"/>
    <property type="molecule type" value="Genomic_DNA"/>
</dbReference>
<feature type="disulfide bond" evidence="5">
    <location>
        <begin position="97"/>
        <end position="106"/>
    </location>
</feature>
<feature type="domain" description="EGF-like" evidence="6">
    <location>
        <begin position="1"/>
        <end position="27"/>
    </location>
</feature>
<reference evidence="7" key="1">
    <citation type="submission" date="2021-02" db="EMBL/GenBank/DDBJ databases">
        <authorList>
            <person name="Nowell W R."/>
        </authorList>
    </citation>
    <scope>NUCLEOTIDE SEQUENCE</scope>
</reference>
<proteinExistence type="predicted"/>
<dbReference type="InterPro" id="IPR013032">
    <property type="entry name" value="EGF-like_CS"/>
</dbReference>
<evidence type="ECO:0000256" key="4">
    <source>
        <dbReference type="ARBA" id="ARBA00023157"/>
    </source>
</evidence>
<accession>A0A8S3G7M7</accession>
<keyword evidence="3" id="KW-0677">Repeat</keyword>
<evidence type="ECO:0000313" key="7">
    <source>
        <dbReference type="EMBL" id="CAF5153448.1"/>
    </source>
</evidence>
<dbReference type="SMART" id="SM00181">
    <property type="entry name" value="EGF"/>
    <property type="match status" value="3"/>
</dbReference>
<dbReference type="PROSITE" id="PS01187">
    <property type="entry name" value="EGF_CA"/>
    <property type="match status" value="1"/>
</dbReference>
<feature type="disulfide bond" evidence="5">
    <location>
        <begin position="17"/>
        <end position="26"/>
    </location>
</feature>
<gene>
    <name evidence="7" type="ORF">BYL167_LOCUS72814</name>
    <name evidence="8" type="ORF">GIL414_LOCUS83870</name>
</gene>
<evidence type="ECO:0000256" key="5">
    <source>
        <dbReference type="PROSITE-ProRule" id="PRU00076"/>
    </source>
</evidence>
<keyword evidence="4 5" id="KW-1015">Disulfide bond</keyword>
<sequence length="107" mass="11671">MSNATCINSINSFICLCPPWYSGLTCSQQIDPCLSERTCANNGTCLVNYDIEPYGYTCQCLPGFTGDMCETNIDDCITQPCRRGQCIDKVNGFVCTCYSGSQGVLCD</sequence>
<dbReference type="PANTHER" id="PTHR12916:SF4">
    <property type="entry name" value="UNINFLATABLE, ISOFORM C"/>
    <property type="match status" value="1"/>
</dbReference>
<keyword evidence="1 5" id="KW-0245">EGF-like domain</keyword>
<dbReference type="PROSITE" id="PS00022">
    <property type="entry name" value="EGF_1"/>
    <property type="match status" value="3"/>
</dbReference>
<evidence type="ECO:0000313" key="8">
    <source>
        <dbReference type="EMBL" id="CAF5220168.1"/>
    </source>
</evidence>
<feature type="disulfide bond" evidence="5">
    <location>
        <begin position="60"/>
        <end position="69"/>
    </location>
</feature>
<evidence type="ECO:0000256" key="3">
    <source>
        <dbReference type="ARBA" id="ARBA00022737"/>
    </source>
</evidence>
<feature type="non-terminal residue" evidence="7">
    <location>
        <position position="107"/>
    </location>
</feature>
<evidence type="ECO:0000256" key="1">
    <source>
        <dbReference type="ARBA" id="ARBA00022536"/>
    </source>
</evidence>
<dbReference type="GO" id="GO:0005509">
    <property type="term" value="F:calcium ion binding"/>
    <property type="evidence" value="ECO:0007669"/>
    <property type="project" value="InterPro"/>
</dbReference>
<evidence type="ECO:0000256" key="2">
    <source>
        <dbReference type="ARBA" id="ARBA00022729"/>
    </source>
</evidence>
<dbReference type="Gene3D" id="2.10.25.10">
    <property type="entry name" value="Laminin"/>
    <property type="match status" value="3"/>
</dbReference>
<dbReference type="Pfam" id="PF00008">
    <property type="entry name" value="EGF"/>
    <property type="match status" value="1"/>
</dbReference>
<dbReference type="InterPro" id="IPR000742">
    <property type="entry name" value="EGF"/>
</dbReference>
<dbReference type="Pfam" id="PF12661">
    <property type="entry name" value="hEGF"/>
    <property type="match status" value="2"/>
</dbReference>
<dbReference type="InterPro" id="IPR018097">
    <property type="entry name" value="EGF_Ca-bd_CS"/>
</dbReference>
<comment type="caution">
    <text evidence="5">Lacks conserved residue(s) required for the propagation of feature annotation.</text>
</comment>
<name>A0A8S3G7M7_9BILA</name>
<dbReference type="InterPro" id="IPR001881">
    <property type="entry name" value="EGF-like_Ca-bd_dom"/>
</dbReference>
<feature type="disulfide bond" evidence="5">
    <location>
        <begin position="76"/>
        <end position="86"/>
    </location>
</feature>
<feature type="domain" description="EGF-like" evidence="6">
    <location>
        <begin position="29"/>
        <end position="70"/>
    </location>
</feature>